<name>A0A8S1T109_PAROT</name>
<accession>A0A8S1T109</accession>
<gene>
    <name evidence="1" type="ORF">POCTA_138.1.T0190200</name>
</gene>
<comment type="caution">
    <text evidence="1">The sequence shown here is derived from an EMBL/GenBank/DDBJ whole genome shotgun (WGS) entry which is preliminary data.</text>
</comment>
<dbReference type="EMBL" id="CAJJDP010000019">
    <property type="protein sequence ID" value="CAD8146975.1"/>
    <property type="molecule type" value="Genomic_DNA"/>
</dbReference>
<dbReference type="AlphaFoldDB" id="A0A8S1T109"/>
<evidence type="ECO:0000313" key="2">
    <source>
        <dbReference type="Proteomes" id="UP000683925"/>
    </source>
</evidence>
<evidence type="ECO:0000313" key="1">
    <source>
        <dbReference type="EMBL" id="CAD8146975.1"/>
    </source>
</evidence>
<protein>
    <submittedName>
        <fullName evidence="1">Uncharacterized protein</fullName>
    </submittedName>
</protein>
<dbReference type="Proteomes" id="UP000683925">
    <property type="component" value="Unassembled WGS sequence"/>
</dbReference>
<proteinExistence type="predicted"/>
<organism evidence="1 2">
    <name type="scientific">Paramecium octaurelia</name>
    <dbReference type="NCBI Taxonomy" id="43137"/>
    <lineage>
        <taxon>Eukaryota</taxon>
        <taxon>Sar</taxon>
        <taxon>Alveolata</taxon>
        <taxon>Ciliophora</taxon>
        <taxon>Intramacronucleata</taxon>
        <taxon>Oligohymenophorea</taxon>
        <taxon>Peniculida</taxon>
        <taxon>Parameciidae</taxon>
        <taxon>Paramecium</taxon>
    </lineage>
</organism>
<sequence>MIQSQMQNQPFKFSIINFSNPNSSFHKYFKDKSQTIQMPESIIEDQHRFSIFTEGSYDNSEAQNVDKKGKITKIKDRINSNHKSQIQKPFKISETYKIIFLYSLSPRFRGTPFLYLQQKQHLKTTYSKNTENQIIKAFLKSGEHKKNFSRHDFTRLFNDVAADLSRQYFSGFQIIHDLMISEKIQDVKNHIKYISKFYNSTYNKQELEELKLQ</sequence>
<reference evidence="1" key="1">
    <citation type="submission" date="2021-01" db="EMBL/GenBank/DDBJ databases">
        <authorList>
            <consortium name="Genoscope - CEA"/>
            <person name="William W."/>
        </authorList>
    </citation>
    <scope>NUCLEOTIDE SEQUENCE</scope>
</reference>
<keyword evidence="2" id="KW-1185">Reference proteome</keyword>